<evidence type="ECO:0000256" key="4">
    <source>
        <dbReference type="SAM" id="MobiDB-lite"/>
    </source>
</evidence>
<evidence type="ECO:0000259" key="5">
    <source>
        <dbReference type="Pfam" id="PF03065"/>
    </source>
</evidence>
<feature type="region of interest" description="Disordered" evidence="4">
    <location>
        <begin position="1"/>
        <end position="24"/>
    </location>
</feature>
<feature type="region of interest" description="Disordered" evidence="4">
    <location>
        <begin position="281"/>
        <end position="300"/>
    </location>
</feature>
<dbReference type="InterPro" id="IPR027291">
    <property type="entry name" value="Glyco_hydro_38_N_sf"/>
</dbReference>
<dbReference type="eggNOG" id="COG1449">
    <property type="taxonomic scope" value="Bacteria"/>
</dbReference>
<dbReference type="RefSeq" id="WP_013578484.1">
    <property type="nucleotide sequence ID" value="NC_015064.1"/>
</dbReference>
<dbReference type="GO" id="GO:0016787">
    <property type="term" value="F:hydrolase activity"/>
    <property type="evidence" value="ECO:0007669"/>
    <property type="project" value="UniProtKB-KW"/>
</dbReference>
<dbReference type="EMBL" id="CP002480">
    <property type="protein sequence ID" value="ADW67155.1"/>
    <property type="molecule type" value="Genomic_DNA"/>
</dbReference>
<sequence>MAKSNRKLDTAPAPAAASPQTPTPTRYVCVHGHFYQPPRENPWLETVEVQDSAAPYHDWNDRITAECYAPNGASRIQNLENEIVRIVNNYSRMSFNFGPTLLSWLQDKAPRTYQMILDADSASAARYSGHGSALAQVYNHIIMPLASTRDAQTQIRWGIADFESRFHRKPEGMWLAETAVNRHVLDLLAQEGILYTILAPNQCARVRNLSASTPADSALAAWTETPNDSVDTTQPYRVQLDEGRSIAVFFYNGPNSRAIAFEGLLDSGEKFGSRLLGGFHPGESSRPQLSHVATDGESYGHHHKHGEMALSFAMHWLEDQHHATLTNYGEFLAKFPPMCEAEVVEDSSWSCAHGVERWRSNCGCNGGKPGWNQLWRKPLRDALDYLRDNTAPLAEKLAKDLLKDLWVARDAYIQVVLDRSTESIDRFFADHAARALTAEERVSVLELMELERHTQLMYTSCGWFFDEISGIETVQIIAYAGRVLQLAAELFGASSKHLEPGFLAILAEAKPNLAELKDGSEVYTRYVTGMRIGLEQVGAHYAISSIFRAYPEDGELFCFDVHRDSHEVFTSGRGKVALGRARIRSRITEEAEEICFAVLHLGDQNLSAAVRRSNPSDEAAFAEFSSEVRSAMRRANLPEVIRLIDRNFAPDRSTAQERASDRAASLRGQAIAPVSAFASNDAAPHVTLDPIHPEPGQAENAPGAVEPGIAHTIDPVEAPPAPVNVPNIPITYSLSSLFADEQHRILQTILNQTIGEMEDSLRNIYEDHASLLHFLTESGMNPPPALALAASFAINASLRRALEAEEFDPQEVADLLARSSTDHVSLDANVLAFAAGQRMKRAMVKLEAAAEHSPQATLAALNSALAIADIIRFMPFEVIIWQAQNIWNDLLRRTDAQYWSEEWKDGFKKLGEAMNIAVDQLVIEEGVTTF</sequence>
<dbReference type="SUPFAM" id="SSF88713">
    <property type="entry name" value="Glycoside hydrolase/deacetylase"/>
    <property type="match status" value="1"/>
</dbReference>
<keyword evidence="6" id="KW-0378">Hydrolase</keyword>
<dbReference type="STRING" id="1198114.AciX9_0064"/>
<dbReference type="Pfam" id="PF12055">
    <property type="entry name" value="DUF3536"/>
    <property type="match status" value="1"/>
</dbReference>
<gene>
    <name evidence="6" type="ordered locus">AciX9_0064</name>
</gene>
<dbReference type="HOGENOM" id="CLU_018719_0_0_0"/>
<keyword evidence="7" id="KW-1185">Reference proteome</keyword>
<evidence type="ECO:0000313" key="7">
    <source>
        <dbReference type="Proteomes" id="UP000000343"/>
    </source>
</evidence>
<dbReference type="Pfam" id="PF03065">
    <property type="entry name" value="Glyco_hydro_57"/>
    <property type="match status" value="1"/>
</dbReference>
<feature type="compositionally biased region" description="Low complexity" evidence="4">
    <location>
        <begin position="10"/>
        <end position="24"/>
    </location>
</feature>
<protein>
    <submittedName>
        <fullName evidence="6">Glycoside hydrolase family 57</fullName>
    </submittedName>
</protein>
<proteinExistence type="inferred from homology"/>
<dbReference type="Gene3D" id="3.20.110.10">
    <property type="entry name" value="Glycoside hydrolase 38, N terminal domain"/>
    <property type="match status" value="2"/>
</dbReference>
<evidence type="ECO:0000313" key="6">
    <source>
        <dbReference type="EMBL" id="ADW67155.1"/>
    </source>
</evidence>
<evidence type="ECO:0000256" key="3">
    <source>
        <dbReference type="RuleBase" id="RU361196"/>
    </source>
</evidence>
<name>E8X495_GRATM</name>
<feature type="domain" description="Glycoside hydrolase family 57 N-terminal" evidence="5">
    <location>
        <begin position="61"/>
        <end position="337"/>
    </location>
</feature>
<organism evidence="7">
    <name type="scientific">Granulicella tundricola (strain ATCC BAA-1859 / DSM 23138 / MP5ACTX9)</name>
    <dbReference type="NCBI Taxonomy" id="1198114"/>
    <lineage>
        <taxon>Bacteria</taxon>
        <taxon>Pseudomonadati</taxon>
        <taxon>Acidobacteriota</taxon>
        <taxon>Terriglobia</taxon>
        <taxon>Terriglobales</taxon>
        <taxon>Acidobacteriaceae</taxon>
        <taxon>Granulicella</taxon>
    </lineage>
</organism>
<dbReference type="PANTHER" id="PTHR36306:SF3">
    <property type="entry name" value="GLYCOSIDE HYDROLASE FAMILY 57"/>
    <property type="match status" value="1"/>
</dbReference>
<dbReference type="PaxDb" id="1198114-AciX9_0064"/>
<keyword evidence="2 3" id="KW-0119">Carbohydrate metabolism</keyword>
<dbReference type="PANTHER" id="PTHR36306">
    <property type="entry name" value="ALPHA-AMYLASE-RELATED-RELATED"/>
    <property type="match status" value="1"/>
</dbReference>
<dbReference type="AlphaFoldDB" id="E8X495"/>
<dbReference type="GO" id="GO:0005975">
    <property type="term" value="P:carbohydrate metabolic process"/>
    <property type="evidence" value="ECO:0007669"/>
    <property type="project" value="InterPro"/>
</dbReference>
<reference evidence="7" key="1">
    <citation type="submission" date="2011-01" db="EMBL/GenBank/DDBJ databases">
        <title>Complete sequence of chromosome of Acidobacterium sp. MP5ACTX9.</title>
        <authorList>
            <consortium name="US DOE Joint Genome Institute"/>
            <person name="Lucas S."/>
            <person name="Copeland A."/>
            <person name="Lapidus A."/>
            <person name="Cheng J.-F."/>
            <person name="Goodwin L."/>
            <person name="Pitluck S."/>
            <person name="Teshima H."/>
            <person name="Detter J.C."/>
            <person name="Han C."/>
            <person name="Tapia R."/>
            <person name="Land M."/>
            <person name="Hauser L."/>
            <person name="Kyrpides N."/>
            <person name="Ivanova N."/>
            <person name="Ovchinnikova G."/>
            <person name="Pagani I."/>
            <person name="Rawat S.R."/>
            <person name="Mannisto M."/>
            <person name="Haggblom M.M."/>
            <person name="Woyke T."/>
        </authorList>
    </citation>
    <scope>NUCLEOTIDE SEQUENCE [LARGE SCALE GENOMIC DNA]</scope>
    <source>
        <strain evidence="7">MP5ACTX9</strain>
    </source>
</reference>
<dbReference type="InterPro" id="IPR011330">
    <property type="entry name" value="Glyco_hydro/deAcase_b/a-brl"/>
</dbReference>
<accession>E8X495</accession>
<evidence type="ECO:0000256" key="1">
    <source>
        <dbReference type="ARBA" id="ARBA00006821"/>
    </source>
</evidence>
<dbReference type="Proteomes" id="UP000000343">
    <property type="component" value="Chromosome"/>
</dbReference>
<dbReference type="InterPro" id="IPR052046">
    <property type="entry name" value="GH57_Enzymes"/>
</dbReference>
<evidence type="ECO:0000256" key="2">
    <source>
        <dbReference type="ARBA" id="ARBA00023277"/>
    </source>
</evidence>
<dbReference type="InterPro" id="IPR021923">
    <property type="entry name" value="DUF3536"/>
</dbReference>
<comment type="similarity">
    <text evidence="1 3">Belongs to the glycosyl hydrolase 57 family.</text>
</comment>
<dbReference type="KEGG" id="acm:AciX9_0064"/>
<dbReference type="InterPro" id="IPR004300">
    <property type="entry name" value="Glyco_hydro_57_N"/>
</dbReference>
<dbReference type="CDD" id="cd10797">
    <property type="entry name" value="GH57N_APU_like_1"/>
    <property type="match status" value="1"/>
</dbReference>